<comment type="caution">
    <text evidence="1">The sequence shown here is derived from an EMBL/GenBank/DDBJ whole genome shotgun (WGS) entry which is preliminary data.</text>
</comment>
<reference evidence="1" key="1">
    <citation type="journal article" date="2012" name="J. Microbiol. Biotechnol.">
        <title>Ramlibacter ginsenosidimutans sp. nov., with ginsenoside-converting activity.</title>
        <authorList>
            <person name="Wang L."/>
            <person name="An D.S."/>
            <person name="Kim S.G."/>
            <person name="Jin F.X."/>
            <person name="Kim S.C."/>
            <person name="Lee S.T."/>
            <person name="Im W.T."/>
        </authorList>
    </citation>
    <scope>NUCLEOTIDE SEQUENCE</scope>
    <source>
        <strain evidence="1">KACC 17527</strain>
    </source>
</reference>
<gene>
    <name evidence="1" type="ORF">JJB11_06045</name>
</gene>
<evidence type="ECO:0008006" key="3">
    <source>
        <dbReference type="Google" id="ProtNLM"/>
    </source>
</evidence>
<evidence type="ECO:0000313" key="1">
    <source>
        <dbReference type="EMBL" id="MBK6005649.1"/>
    </source>
</evidence>
<sequence length="70" mass="7858">MPWTADRYPPAMRHLPPPVRAKAVEIANAVLAEDGDEGKAIRVGIARAKEWALRHLGQDALDAPFRWEEE</sequence>
<proteinExistence type="predicted"/>
<organism evidence="1 2">
    <name type="scientific">Ramlibacter ginsenosidimutans</name>
    <dbReference type="NCBI Taxonomy" id="502333"/>
    <lineage>
        <taxon>Bacteria</taxon>
        <taxon>Pseudomonadati</taxon>
        <taxon>Pseudomonadota</taxon>
        <taxon>Betaproteobacteria</taxon>
        <taxon>Burkholderiales</taxon>
        <taxon>Comamonadaceae</taxon>
        <taxon>Ramlibacter</taxon>
    </lineage>
</organism>
<dbReference type="Proteomes" id="UP000630528">
    <property type="component" value="Unassembled WGS sequence"/>
</dbReference>
<dbReference type="AlphaFoldDB" id="A0A934TQT3"/>
<evidence type="ECO:0000313" key="2">
    <source>
        <dbReference type="Proteomes" id="UP000630528"/>
    </source>
</evidence>
<dbReference type="EMBL" id="JAEPWM010000002">
    <property type="protein sequence ID" value="MBK6005649.1"/>
    <property type="molecule type" value="Genomic_DNA"/>
</dbReference>
<reference evidence="1" key="2">
    <citation type="submission" date="2021-01" db="EMBL/GenBank/DDBJ databases">
        <authorList>
            <person name="Kang M."/>
        </authorList>
    </citation>
    <scope>NUCLEOTIDE SEQUENCE</scope>
    <source>
        <strain evidence="1">KACC 17527</strain>
    </source>
</reference>
<protein>
    <recommendedName>
        <fullName evidence="3">DUF2188 domain-containing protein</fullName>
    </recommendedName>
</protein>
<accession>A0A934TQT3</accession>
<keyword evidence="2" id="KW-1185">Reference proteome</keyword>
<dbReference type="RefSeq" id="WP_201167158.1">
    <property type="nucleotide sequence ID" value="NZ_JAEPWM010000002.1"/>
</dbReference>
<name>A0A934TQT3_9BURK</name>